<name>A0AB39P4Z1_9ACTN</name>
<evidence type="ECO:0000256" key="1">
    <source>
        <dbReference type="SAM" id="SignalP"/>
    </source>
</evidence>
<protein>
    <recommendedName>
        <fullName evidence="3">Secreted protein</fullName>
    </recommendedName>
</protein>
<evidence type="ECO:0008006" key="3">
    <source>
        <dbReference type="Google" id="ProtNLM"/>
    </source>
</evidence>
<accession>A0AB39P4Z1</accession>
<feature type="chain" id="PRO_5044213332" description="Secreted protein" evidence="1">
    <location>
        <begin position="40"/>
        <end position="451"/>
    </location>
</feature>
<dbReference type="EMBL" id="CP163435">
    <property type="protein sequence ID" value="XDQ25241.1"/>
    <property type="molecule type" value="Genomic_DNA"/>
</dbReference>
<keyword evidence="1" id="KW-0732">Signal</keyword>
<dbReference type="RefSeq" id="WP_369232566.1">
    <property type="nucleotide sequence ID" value="NZ_CP163435.1"/>
</dbReference>
<reference evidence="2" key="1">
    <citation type="submission" date="2024-07" db="EMBL/GenBank/DDBJ databases">
        <authorList>
            <person name="Yu S.T."/>
        </authorList>
    </citation>
    <scope>NUCLEOTIDE SEQUENCE</scope>
    <source>
        <strain evidence="2">R21</strain>
    </source>
</reference>
<dbReference type="AlphaFoldDB" id="A0AB39P4Z1"/>
<evidence type="ECO:0000313" key="2">
    <source>
        <dbReference type="EMBL" id="XDQ25241.1"/>
    </source>
</evidence>
<proteinExistence type="predicted"/>
<feature type="signal peptide" evidence="1">
    <location>
        <begin position="1"/>
        <end position="39"/>
    </location>
</feature>
<sequence>MKHRGRHRRRRRGQALRATLAGTALALTAAATLISTSQASGSGAPGALTSVSQAGPLRLHENLVDTNTLDTLTRRMGGNVGVAGVLASTDHVMRDRAGCDAAETAALPVEPTATRAYCWDRADTTNPGWVPRAVTTSGDADDDGAWDENRVILAGWTHSARTAGAAGTPARDRSLARIAVIDANDPDRLTYRWILLVAPTDGGKDFTAVRSRLSGMVWYQGKLIVTAESGTDRAGGLLVFDLHRILRADAGGGAIGKVAGGYAAHGYQYVLPAIGSYTPTGGRCDPTTDRGTPCPGALSLDRSSAPDSLVASERVRAGSDRHTRLWRYPFSLSTDTAGGGLLASDAFGRVEASEAYETKATGVSAVLSHRAEGASGPDWYVDRASDPRDALWRQNTSGAKAAECSADQSHACWGRGTRSLSYWQQTGELWTLSPKGALYAVPLTSVEESLG</sequence>
<organism evidence="2">
    <name type="scientific">Streptomyces sp. R21</name>
    <dbReference type="NCBI Taxonomy" id="3238627"/>
    <lineage>
        <taxon>Bacteria</taxon>
        <taxon>Bacillati</taxon>
        <taxon>Actinomycetota</taxon>
        <taxon>Actinomycetes</taxon>
        <taxon>Kitasatosporales</taxon>
        <taxon>Streptomycetaceae</taxon>
        <taxon>Streptomyces</taxon>
    </lineage>
</organism>
<gene>
    <name evidence="2" type="ORF">AB5J56_11355</name>
</gene>